<evidence type="ECO:0000259" key="1">
    <source>
        <dbReference type="Pfam" id="PF01909"/>
    </source>
</evidence>
<proteinExistence type="predicted"/>
<comment type="caution">
    <text evidence="2">The sequence shown here is derived from an EMBL/GenBank/DDBJ whole genome shotgun (WGS) entry which is preliminary data.</text>
</comment>
<dbReference type="OrthoDB" id="8240854at2"/>
<sequence>MGRRCRYPPIRVAPPALPRYAFVGAPRMIAKVAERKQKQVDRIRTAVATVEPSLADYARRHGGRFVVFGSAARGDLHHDSDYDLMVDFALPIEREARDFAERLCIDAGLRPDVHLKLDLSAALLERIVRDGRVLQ</sequence>
<feature type="domain" description="Polymerase nucleotidyl transferase" evidence="1">
    <location>
        <begin position="62"/>
        <end position="132"/>
    </location>
</feature>
<organism evidence="2 3">
    <name type="scientific">Aquibium carbonis</name>
    <dbReference type="NCBI Taxonomy" id="2495581"/>
    <lineage>
        <taxon>Bacteria</taxon>
        <taxon>Pseudomonadati</taxon>
        <taxon>Pseudomonadota</taxon>
        <taxon>Alphaproteobacteria</taxon>
        <taxon>Hyphomicrobiales</taxon>
        <taxon>Phyllobacteriaceae</taxon>
        <taxon>Aquibium</taxon>
    </lineage>
</organism>
<dbReference type="GO" id="GO:0016779">
    <property type="term" value="F:nucleotidyltransferase activity"/>
    <property type="evidence" value="ECO:0007669"/>
    <property type="project" value="InterPro"/>
</dbReference>
<keyword evidence="3" id="KW-1185">Reference proteome</keyword>
<dbReference type="EMBL" id="RWKW01000094">
    <property type="protein sequence ID" value="RST84368.1"/>
    <property type="molecule type" value="Genomic_DNA"/>
</dbReference>
<reference evidence="2 3" key="1">
    <citation type="submission" date="2018-12" db="EMBL/GenBank/DDBJ databases">
        <title>Mesorhizobium carbonis sp. nov., isolated from coal mine water.</title>
        <authorList>
            <person name="Xin W."/>
            <person name="Xu Z."/>
            <person name="Xiang F."/>
            <person name="Zhang J."/>
            <person name="Xi L."/>
            <person name="Liu J."/>
        </authorList>
    </citation>
    <scope>NUCLEOTIDE SEQUENCE [LARGE SCALE GENOMIC DNA]</scope>
    <source>
        <strain evidence="2 3">B2.3</strain>
    </source>
</reference>
<dbReference type="InterPro" id="IPR002934">
    <property type="entry name" value="Polymerase_NTP_transf_dom"/>
</dbReference>
<dbReference type="InterPro" id="IPR043519">
    <property type="entry name" value="NT_sf"/>
</dbReference>
<dbReference type="Pfam" id="PF01909">
    <property type="entry name" value="NTP_transf_2"/>
    <property type="match status" value="1"/>
</dbReference>
<dbReference type="CDD" id="cd05403">
    <property type="entry name" value="NT_KNTase_like"/>
    <property type="match status" value="1"/>
</dbReference>
<dbReference type="Proteomes" id="UP000278398">
    <property type="component" value="Unassembled WGS sequence"/>
</dbReference>
<dbReference type="AlphaFoldDB" id="A0A3R9Y6M5"/>
<evidence type="ECO:0000313" key="3">
    <source>
        <dbReference type="Proteomes" id="UP000278398"/>
    </source>
</evidence>
<accession>A0A3R9Y6M5</accession>
<name>A0A3R9Y6M5_9HYPH</name>
<gene>
    <name evidence="2" type="ORF">EJC49_21215</name>
</gene>
<protein>
    <submittedName>
        <fullName evidence="2">Nucleotidyltransferase domain-containing protein</fullName>
    </submittedName>
</protein>
<evidence type="ECO:0000313" key="2">
    <source>
        <dbReference type="EMBL" id="RST84368.1"/>
    </source>
</evidence>
<keyword evidence="2" id="KW-0808">Transferase</keyword>
<dbReference type="Gene3D" id="3.30.460.10">
    <property type="entry name" value="Beta Polymerase, domain 2"/>
    <property type="match status" value="1"/>
</dbReference>
<dbReference type="SUPFAM" id="SSF81301">
    <property type="entry name" value="Nucleotidyltransferase"/>
    <property type="match status" value="1"/>
</dbReference>